<dbReference type="AlphaFoldDB" id="A0A8J2VTZ7"/>
<evidence type="ECO:0000256" key="1">
    <source>
        <dbReference type="SAM" id="MobiDB-lite"/>
    </source>
</evidence>
<dbReference type="EMBL" id="CAKASE010000054">
    <property type="protein sequence ID" value="CAG9565626.1"/>
    <property type="molecule type" value="Genomic_DNA"/>
</dbReference>
<evidence type="ECO:0000313" key="3">
    <source>
        <dbReference type="Proteomes" id="UP000789524"/>
    </source>
</evidence>
<gene>
    <name evidence="2" type="ORF">DCHRY22_LOCUS6427</name>
</gene>
<accession>A0A8J2VTZ7</accession>
<dbReference type="Proteomes" id="UP000789524">
    <property type="component" value="Unassembled WGS sequence"/>
</dbReference>
<evidence type="ECO:0000313" key="2">
    <source>
        <dbReference type="EMBL" id="CAG9565626.1"/>
    </source>
</evidence>
<name>A0A8J2VTZ7_9NEOP</name>
<keyword evidence="3" id="KW-1185">Reference proteome</keyword>
<feature type="region of interest" description="Disordered" evidence="1">
    <location>
        <begin position="136"/>
        <end position="162"/>
    </location>
</feature>
<dbReference type="OrthoDB" id="7357465at2759"/>
<sequence>MCVLLLSGIQKEELDVSVLNKLQRHNVNIHDTNNGQLLQECITLRNMTDDDTISTTVTYNTTNGITENIQANNSSSANMQKNTIESNNSDSLATYDSNIKTNNNAIQYYDGKPKLDSVLKFWNDMKFDQKITTETIRAKNDPERSYVPETKNKRDADEHDEEDDIKTLLENYFKNKKIKNGKHITEAATKRGFIDNYKDYVKSRRSNKRDDEFSSDHNLPYLLPFDGQKHSRSPLRIISDKDEGGFNHEYEDNSKYSDDKRIYQNSYQRRLIDKESLVVTTERQREKNFSQDMIKEIADSVKELVLRDLKLKLQETTAKTTTTTQTTQVTTSSEPTMDNNIKIQESVLKKFLEMFEEFKSLKTNSVVISSPHNKQNVQQLLPPAIPYGAIQKGAQMPNNNPYGYPKSDPKINFNYEPQEHKFRINEGTVTVRAPRKRLIPITFQTNNLEIPPLGIPIEKPMNPINQNIVVTTEIPYRIGVISNALKPRNNPFEETKNIEQYLSKPIHIPKSRDSYKVPINADEVRFMLNDGPKHHSNYYEKRNPKYHPRSDNTYIKTQEIPRFHERLENADILDVPAKKRYTDRVDCCNEKYSYSKQMVECCNRKIASRQQLSLNSMKKGRYDDTHFKNFLKTQQKVTDMLERILTTRDKVRSVETS</sequence>
<reference evidence="2" key="1">
    <citation type="submission" date="2021-09" db="EMBL/GenBank/DDBJ databases">
        <authorList>
            <person name="Martin H S."/>
        </authorList>
    </citation>
    <scope>NUCLEOTIDE SEQUENCE</scope>
</reference>
<comment type="caution">
    <text evidence="2">The sequence shown here is derived from an EMBL/GenBank/DDBJ whole genome shotgun (WGS) entry which is preliminary data.</text>
</comment>
<protein>
    <submittedName>
        <fullName evidence="2">(African queen) hypothetical protein</fullName>
    </submittedName>
</protein>
<feature type="compositionally biased region" description="Basic and acidic residues" evidence="1">
    <location>
        <begin position="136"/>
        <end position="157"/>
    </location>
</feature>
<organism evidence="2 3">
    <name type="scientific">Danaus chrysippus</name>
    <name type="common">African queen</name>
    <dbReference type="NCBI Taxonomy" id="151541"/>
    <lineage>
        <taxon>Eukaryota</taxon>
        <taxon>Metazoa</taxon>
        <taxon>Ecdysozoa</taxon>
        <taxon>Arthropoda</taxon>
        <taxon>Hexapoda</taxon>
        <taxon>Insecta</taxon>
        <taxon>Pterygota</taxon>
        <taxon>Neoptera</taxon>
        <taxon>Endopterygota</taxon>
        <taxon>Lepidoptera</taxon>
        <taxon>Glossata</taxon>
        <taxon>Ditrysia</taxon>
        <taxon>Papilionoidea</taxon>
        <taxon>Nymphalidae</taxon>
        <taxon>Danainae</taxon>
        <taxon>Danaini</taxon>
        <taxon>Danaina</taxon>
        <taxon>Danaus</taxon>
        <taxon>Anosia</taxon>
    </lineage>
</organism>
<proteinExistence type="predicted"/>